<feature type="region of interest" description="Disordered" evidence="1">
    <location>
        <begin position="1"/>
        <end position="114"/>
    </location>
</feature>
<comment type="caution">
    <text evidence="2">The sequence shown here is derived from an EMBL/GenBank/DDBJ whole genome shotgun (WGS) entry which is preliminary data.</text>
</comment>
<evidence type="ECO:0000313" key="2">
    <source>
        <dbReference type="EMBL" id="KAF5840776.1"/>
    </source>
</evidence>
<dbReference type="Proteomes" id="UP000815325">
    <property type="component" value="Unassembled WGS sequence"/>
</dbReference>
<feature type="compositionally biased region" description="Basic and acidic residues" evidence="1">
    <location>
        <begin position="71"/>
        <end position="94"/>
    </location>
</feature>
<organism evidence="2 3">
    <name type="scientific">Dunaliella salina</name>
    <name type="common">Green alga</name>
    <name type="synonym">Protococcus salinus</name>
    <dbReference type="NCBI Taxonomy" id="3046"/>
    <lineage>
        <taxon>Eukaryota</taxon>
        <taxon>Viridiplantae</taxon>
        <taxon>Chlorophyta</taxon>
        <taxon>core chlorophytes</taxon>
        <taxon>Chlorophyceae</taxon>
        <taxon>CS clade</taxon>
        <taxon>Chlamydomonadales</taxon>
        <taxon>Dunaliellaceae</taxon>
        <taxon>Dunaliella</taxon>
    </lineage>
</organism>
<protein>
    <submittedName>
        <fullName evidence="2">Uncharacterized protein</fullName>
    </submittedName>
</protein>
<evidence type="ECO:0000313" key="3">
    <source>
        <dbReference type="Proteomes" id="UP000815325"/>
    </source>
</evidence>
<dbReference type="EMBL" id="MU069503">
    <property type="protein sequence ID" value="KAF5840776.1"/>
    <property type="molecule type" value="Genomic_DNA"/>
</dbReference>
<evidence type="ECO:0000256" key="1">
    <source>
        <dbReference type="SAM" id="MobiDB-lite"/>
    </source>
</evidence>
<gene>
    <name evidence="2" type="ORF">DUNSADRAFT_15486</name>
</gene>
<name>A0ABQ7H1P6_DUNSA</name>
<reference evidence="2" key="1">
    <citation type="submission" date="2017-08" db="EMBL/GenBank/DDBJ databases">
        <authorList>
            <person name="Polle J.E."/>
            <person name="Barry K."/>
            <person name="Cushman J."/>
            <person name="Schmutz J."/>
            <person name="Tran D."/>
            <person name="Hathwaick L.T."/>
            <person name="Yim W.C."/>
            <person name="Jenkins J."/>
            <person name="Mckie-Krisberg Z.M."/>
            <person name="Prochnik S."/>
            <person name="Lindquist E."/>
            <person name="Dockter R.B."/>
            <person name="Adam C."/>
            <person name="Molina H."/>
            <person name="Bunkerborg J."/>
            <person name="Jin E."/>
            <person name="Buchheim M."/>
            <person name="Magnuson J."/>
        </authorList>
    </citation>
    <scope>NUCLEOTIDE SEQUENCE</scope>
    <source>
        <strain evidence="2">CCAP 19/18</strain>
    </source>
</reference>
<accession>A0ABQ7H1P6</accession>
<proteinExistence type="predicted"/>
<sequence length="347" mass="37615">MGGVGARRAASHADSDGAAVTETQELLPLEVPEGANTTHHPDKPALAPAGRPTHGRSRSVAIFDPAGDASEALREAAEAKQGEGDAHRDGDPSKAGEPGNKASAQEGGGKADANKIAPAELKYTASARRKVFAKQKSRSGSRPSSVGYHVRGRTRVAHSLDARMLLEEGKGPPELPPPKAFLTLMEMKAVMQQGVMETPMYNGFVLKGSMPDRQQALHRQISNNFDGDNKAKRDLFKQRQGIQAKAQRGGGANQMIQRHAQLQAQQPDTQANSWTLALLTARWHAECIPRSQACLTKRLSLLRVSKMEEGRAVDFGRCQGDVRSTRLAVSLTKERKEARKNVWMVNE</sequence>
<keyword evidence="3" id="KW-1185">Reference proteome</keyword>